<name>A0ACB6S178_9PLEO</name>
<evidence type="ECO:0000313" key="1">
    <source>
        <dbReference type="EMBL" id="KAF2627901.1"/>
    </source>
</evidence>
<dbReference type="EMBL" id="MU006715">
    <property type="protein sequence ID" value="KAF2627901.1"/>
    <property type="molecule type" value="Genomic_DNA"/>
</dbReference>
<gene>
    <name evidence="1" type="ORF">BU25DRAFT_431205</name>
</gene>
<sequence length="330" mass="38313">MADWDNRLPHDTPKRSKVQGAVEYLEAKGIPHYKEDIFQHFEVSHCQGWAMISDDSLQNIERMIQDEGFEVRAYTWDTLAYEAGLSCSGRTLQRALGRMDYHKCIACRKGWCGRDLKETQKEYAKMAKAMRPEPEDWDNVRFSDEVHFALGPQGRIYIIRKPGEQYCSNCIQHQNEPTPMEKEMNKIHAWAAIGYNFKSPLTFYNISSNKNGKMTQCAYIDQVLKPLVKPWVDRGDRFWLEEDNNSGHGPGKSNIVRTFKKDNSIQSFFNAPSSPDLALIENCWQPPKQYIKKFPHWDEDDTWELALEGWDKVTQELQDCIDVGGEMTGW</sequence>
<protein>
    <submittedName>
        <fullName evidence="1">Uncharacterized protein</fullName>
    </submittedName>
</protein>
<reference evidence="1" key="1">
    <citation type="journal article" date="2020" name="Stud. Mycol.">
        <title>101 Dothideomycetes genomes: a test case for predicting lifestyles and emergence of pathogens.</title>
        <authorList>
            <person name="Haridas S."/>
            <person name="Albert R."/>
            <person name="Binder M."/>
            <person name="Bloem J."/>
            <person name="Labutti K."/>
            <person name="Salamov A."/>
            <person name="Andreopoulos B."/>
            <person name="Baker S."/>
            <person name="Barry K."/>
            <person name="Bills G."/>
            <person name="Bluhm B."/>
            <person name="Cannon C."/>
            <person name="Castanera R."/>
            <person name="Culley D."/>
            <person name="Daum C."/>
            <person name="Ezra D."/>
            <person name="Gonzalez J."/>
            <person name="Henrissat B."/>
            <person name="Kuo A."/>
            <person name="Liang C."/>
            <person name="Lipzen A."/>
            <person name="Lutzoni F."/>
            <person name="Magnuson J."/>
            <person name="Mondo S."/>
            <person name="Nolan M."/>
            <person name="Ohm R."/>
            <person name="Pangilinan J."/>
            <person name="Park H.-J."/>
            <person name="Ramirez L."/>
            <person name="Alfaro M."/>
            <person name="Sun H."/>
            <person name="Tritt A."/>
            <person name="Yoshinaga Y."/>
            <person name="Zwiers L.-H."/>
            <person name="Turgeon B."/>
            <person name="Goodwin S."/>
            <person name="Spatafora J."/>
            <person name="Crous P."/>
            <person name="Grigoriev I."/>
        </authorList>
    </citation>
    <scope>NUCLEOTIDE SEQUENCE</scope>
    <source>
        <strain evidence="1">CBS 525.71</strain>
    </source>
</reference>
<proteinExistence type="predicted"/>
<evidence type="ECO:0000313" key="2">
    <source>
        <dbReference type="Proteomes" id="UP000799754"/>
    </source>
</evidence>
<dbReference type="Proteomes" id="UP000799754">
    <property type="component" value="Unassembled WGS sequence"/>
</dbReference>
<comment type="caution">
    <text evidence="1">The sequence shown here is derived from an EMBL/GenBank/DDBJ whole genome shotgun (WGS) entry which is preliminary data.</text>
</comment>
<keyword evidence="2" id="KW-1185">Reference proteome</keyword>
<accession>A0ACB6S178</accession>
<organism evidence="1 2">
    <name type="scientific">Macroventuria anomochaeta</name>
    <dbReference type="NCBI Taxonomy" id="301207"/>
    <lineage>
        <taxon>Eukaryota</taxon>
        <taxon>Fungi</taxon>
        <taxon>Dikarya</taxon>
        <taxon>Ascomycota</taxon>
        <taxon>Pezizomycotina</taxon>
        <taxon>Dothideomycetes</taxon>
        <taxon>Pleosporomycetidae</taxon>
        <taxon>Pleosporales</taxon>
        <taxon>Pleosporineae</taxon>
        <taxon>Didymellaceae</taxon>
        <taxon>Macroventuria</taxon>
    </lineage>
</organism>